<dbReference type="Pfam" id="PF06026">
    <property type="entry name" value="Rib_5-P_isom_A"/>
    <property type="match status" value="1"/>
</dbReference>
<dbReference type="GO" id="GO:0006014">
    <property type="term" value="P:D-ribose metabolic process"/>
    <property type="evidence" value="ECO:0007669"/>
    <property type="project" value="TreeGrafter"/>
</dbReference>
<dbReference type="OrthoDB" id="1555531at2759"/>
<keyword evidence="7" id="KW-1185">Reference proteome</keyword>
<dbReference type="Proteomes" id="UP000192578">
    <property type="component" value="Unassembled WGS sequence"/>
</dbReference>
<dbReference type="InterPro" id="IPR004788">
    <property type="entry name" value="Ribose5P_isomerase_type_A"/>
</dbReference>
<dbReference type="CDD" id="cd01398">
    <property type="entry name" value="RPI_A"/>
    <property type="match status" value="1"/>
</dbReference>
<evidence type="ECO:0000256" key="3">
    <source>
        <dbReference type="ARBA" id="ARBA00011959"/>
    </source>
</evidence>
<dbReference type="EC" id="5.3.1.6" evidence="3"/>
<dbReference type="GO" id="GO:0004751">
    <property type="term" value="F:ribose-5-phosphate isomerase activity"/>
    <property type="evidence" value="ECO:0007669"/>
    <property type="project" value="UniProtKB-EC"/>
</dbReference>
<evidence type="ECO:0000256" key="4">
    <source>
        <dbReference type="ARBA" id="ARBA00023235"/>
    </source>
</evidence>
<dbReference type="Gene3D" id="3.30.70.260">
    <property type="match status" value="1"/>
</dbReference>
<dbReference type="PANTHER" id="PTHR11934:SF0">
    <property type="entry name" value="RIBOSE-5-PHOSPHATE ISOMERASE"/>
    <property type="match status" value="1"/>
</dbReference>
<reference evidence="7" key="1">
    <citation type="submission" date="2017-01" db="EMBL/GenBank/DDBJ databases">
        <title>Comparative genomics of anhydrobiosis in the tardigrade Hypsibius dujardini.</title>
        <authorList>
            <person name="Yoshida Y."/>
            <person name="Koutsovoulos G."/>
            <person name="Laetsch D."/>
            <person name="Stevens L."/>
            <person name="Kumar S."/>
            <person name="Horikawa D."/>
            <person name="Ishino K."/>
            <person name="Komine S."/>
            <person name="Tomita M."/>
            <person name="Blaxter M."/>
            <person name="Arakawa K."/>
        </authorList>
    </citation>
    <scope>NUCLEOTIDE SEQUENCE [LARGE SCALE GENOMIC DNA]</scope>
    <source>
        <strain evidence="7">Z151</strain>
    </source>
</reference>
<evidence type="ECO:0000256" key="1">
    <source>
        <dbReference type="ARBA" id="ARBA00004988"/>
    </source>
</evidence>
<dbReference type="InterPro" id="IPR037171">
    <property type="entry name" value="NagB/RpiA_transferase-like"/>
</dbReference>
<keyword evidence="4 6" id="KW-0413">Isomerase</keyword>
<dbReference type="AlphaFoldDB" id="A0A1W0W9N6"/>
<dbReference type="UniPathway" id="UPA00115">
    <property type="reaction ID" value="UER00412"/>
</dbReference>
<comment type="pathway">
    <text evidence="1">Carbohydrate degradation; pentose phosphate pathway; D-ribose 5-phosphate from D-ribulose 5-phosphate (non-oxidative stage): step 1/1.</text>
</comment>
<comment type="similarity">
    <text evidence="2">Belongs to the ribose 5-phosphate isomerase family.</text>
</comment>
<accession>A0A1W0W9N6</accession>
<evidence type="ECO:0000313" key="7">
    <source>
        <dbReference type="Proteomes" id="UP000192578"/>
    </source>
</evidence>
<evidence type="ECO:0000256" key="5">
    <source>
        <dbReference type="ARBA" id="ARBA00029734"/>
    </source>
</evidence>
<dbReference type="SUPFAM" id="SSF100950">
    <property type="entry name" value="NagB/RpiA/CoA transferase-like"/>
    <property type="match status" value="1"/>
</dbReference>
<sequence length="262" mass="28288">MAAGEGANIAKRAVVKYVMDHVIRARTDIKSFGLGSGTTIEMAMKDKDIGLGEYLRVNKVKIIPTSFQAHEMVVAAGLADQLTNVKDTPVIDFAIDGADEVDENLILIKGGGACFLGEKIVAHCAKELIIIGDHTKRVKSLGEKWKNGVPIEVQVNRERVLVGDYSHPGASVKAAVLKAFGGDETKTTFRQSTKKCGPVITDAGNLVLDWIFPTDVKFDWKAVDEAIRKIPGVVETGLFVNMAKVAYFGQEDGTVTTLGKQD</sequence>
<gene>
    <name evidence="6" type="ORF">BV898_13795</name>
</gene>
<comment type="caution">
    <text evidence="6">The sequence shown here is derived from an EMBL/GenBank/DDBJ whole genome shotgun (WGS) entry which is preliminary data.</text>
</comment>
<dbReference type="Gene3D" id="3.40.50.1360">
    <property type="match status" value="1"/>
</dbReference>
<dbReference type="PANTHER" id="PTHR11934">
    <property type="entry name" value="RIBOSE-5-PHOSPHATE ISOMERASE"/>
    <property type="match status" value="1"/>
</dbReference>
<dbReference type="GO" id="GO:0005737">
    <property type="term" value="C:cytoplasm"/>
    <property type="evidence" value="ECO:0007669"/>
    <property type="project" value="TreeGrafter"/>
</dbReference>
<evidence type="ECO:0000256" key="2">
    <source>
        <dbReference type="ARBA" id="ARBA00008088"/>
    </source>
</evidence>
<evidence type="ECO:0000313" key="6">
    <source>
        <dbReference type="EMBL" id="OQV11917.1"/>
    </source>
</evidence>
<dbReference type="SUPFAM" id="SSF75445">
    <property type="entry name" value="D-ribose-5-phosphate isomerase (RpiA), lid domain"/>
    <property type="match status" value="1"/>
</dbReference>
<dbReference type="NCBIfam" id="TIGR00021">
    <property type="entry name" value="rpiA"/>
    <property type="match status" value="1"/>
</dbReference>
<organism evidence="6 7">
    <name type="scientific">Hypsibius exemplaris</name>
    <name type="common">Freshwater tardigrade</name>
    <dbReference type="NCBI Taxonomy" id="2072580"/>
    <lineage>
        <taxon>Eukaryota</taxon>
        <taxon>Metazoa</taxon>
        <taxon>Ecdysozoa</taxon>
        <taxon>Tardigrada</taxon>
        <taxon>Eutardigrada</taxon>
        <taxon>Parachela</taxon>
        <taxon>Hypsibioidea</taxon>
        <taxon>Hypsibiidae</taxon>
        <taxon>Hypsibius</taxon>
    </lineage>
</organism>
<name>A0A1W0W9N6_HYPEX</name>
<dbReference type="GO" id="GO:0009052">
    <property type="term" value="P:pentose-phosphate shunt, non-oxidative branch"/>
    <property type="evidence" value="ECO:0007669"/>
    <property type="project" value="InterPro"/>
</dbReference>
<proteinExistence type="inferred from homology"/>
<dbReference type="EMBL" id="MTYJ01000158">
    <property type="protein sequence ID" value="OQV11917.1"/>
    <property type="molecule type" value="Genomic_DNA"/>
</dbReference>
<protein>
    <recommendedName>
        <fullName evidence="3">ribose-5-phosphate isomerase</fullName>
        <ecNumber evidence="3">5.3.1.6</ecNumber>
    </recommendedName>
    <alternativeName>
        <fullName evidence="5">Phosphoriboisomerase</fullName>
    </alternativeName>
</protein>